<protein>
    <submittedName>
        <fullName evidence="2">Uncharacterized protein</fullName>
    </submittedName>
</protein>
<dbReference type="OrthoDB" id="9795505at2"/>
<dbReference type="Proteomes" id="UP000284476">
    <property type="component" value="Unassembled WGS sequence"/>
</dbReference>
<reference evidence="2 5" key="2">
    <citation type="submission" date="2019-01" db="EMBL/GenBank/DDBJ databases">
        <authorList>
            <person name="Li Y."/>
        </authorList>
    </citation>
    <scope>NUCLEOTIDE SEQUENCE [LARGE SCALE GENOMIC DNA]</scope>
    <source>
        <strain evidence="3 5">D19-10-3-21</strain>
        <strain evidence="2">SK2B-1</strain>
    </source>
</reference>
<dbReference type="Proteomes" id="UP000285295">
    <property type="component" value="Unassembled WGS sequence"/>
</dbReference>
<organism evidence="2 4">
    <name type="scientific">Paenirhodobacter populi</name>
    <dbReference type="NCBI Taxonomy" id="2306993"/>
    <lineage>
        <taxon>Bacteria</taxon>
        <taxon>Pseudomonadati</taxon>
        <taxon>Pseudomonadota</taxon>
        <taxon>Alphaproteobacteria</taxon>
        <taxon>Rhodobacterales</taxon>
        <taxon>Rhodobacter group</taxon>
        <taxon>Paenirhodobacter</taxon>
    </lineage>
</organism>
<reference evidence="4 5" key="1">
    <citation type="submission" date="2019-01" db="EMBL/GenBank/DDBJ databases">
        <title>Sinorhodobacter populi sp. nov. isolated from the symptomatic bark tissue of Populus euramericana canker.</title>
        <authorList>
            <person name="Xu G."/>
        </authorList>
    </citation>
    <scope>NUCLEOTIDE SEQUENCE [LARGE SCALE GENOMIC DNA]</scope>
    <source>
        <strain evidence="3 5">D19-10-3-21</strain>
        <strain evidence="2 4">SK2B-1</strain>
    </source>
</reference>
<keyword evidence="1" id="KW-0472">Membrane</keyword>
<evidence type="ECO:0000313" key="4">
    <source>
        <dbReference type="Proteomes" id="UP000284476"/>
    </source>
</evidence>
<gene>
    <name evidence="2" type="ORF">D2T30_06480</name>
    <name evidence="3" type="ORF">D2T31_08665</name>
</gene>
<dbReference type="EMBL" id="SAUX01000009">
    <property type="protein sequence ID" value="RWR29961.1"/>
    <property type="molecule type" value="Genomic_DNA"/>
</dbReference>
<proteinExistence type="predicted"/>
<evidence type="ECO:0000313" key="3">
    <source>
        <dbReference type="EMBL" id="RWR29961.1"/>
    </source>
</evidence>
<evidence type="ECO:0000256" key="1">
    <source>
        <dbReference type="SAM" id="Phobius"/>
    </source>
</evidence>
<dbReference type="RefSeq" id="WP_128183079.1">
    <property type="nucleotide sequence ID" value="NZ_JBHRSO010000039.1"/>
</dbReference>
<accession>A0A443KAV2</accession>
<dbReference type="EMBL" id="SAUZ01000005">
    <property type="protein sequence ID" value="RWR22584.1"/>
    <property type="molecule type" value="Genomic_DNA"/>
</dbReference>
<keyword evidence="1" id="KW-1133">Transmembrane helix</keyword>
<comment type="caution">
    <text evidence="2">The sequence shown here is derived from an EMBL/GenBank/DDBJ whole genome shotgun (WGS) entry which is preliminary data.</text>
</comment>
<sequence length="197" mass="23249">MPDRLEDLQASLARIEAQIEQEWEARRAKARYRIEKGRVIFEEDVRAAHRRARERLWSFLKRTNALVVLTAPFIYACIIPFVLLDLFVTVYQAVCFPVYGIQKVRRRDHIVIDRQYLGYLNALQKLNCVYCGYGNGVISYVREIAGRTEKYWCPIKHASRVRGTHRFYCDFCDYGDADAFCAKREELRAELRKVEDK</sequence>
<evidence type="ECO:0000313" key="2">
    <source>
        <dbReference type="EMBL" id="RWR22584.1"/>
    </source>
</evidence>
<keyword evidence="1" id="KW-0812">Transmembrane</keyword>
<name>A0A443JQ18_9RHOB</name>
<feature type="transmembrane region" description="Helical" evidence="1">
    <location>
        <begin position="73"/>
        <end position="99"/>
    </location>
</feature>
<evidence type="ECO:0000313" key="5">
    <source>
        <dbReference type="Proteomes" id="UP000285295"/>
    </source>
</evidence>
<dbReference type="AlphaFoldDB" id="A0A443JQ18"/>
<accession>A0A443JQ18</accession>